<evidence type="ECO:0000256" key="3">
    <source>
        <dbReference type="ARBA" id="ARBA00022729"/>
    </source>
</evidence>
<comment type="caution">
    <text evidence="4">The sequence shown here is derived from an EMBL/GenBank/DDBJ whole genome shotgun (WGS) entry which is preliminary data.</text>
</comment>
<name>A0A3D9RT22_9FLAO</name>
<dbReference type="RefSeq" id="WP_115880561.1">
    <property type="nucleotide sequence ID" value="NZ_QTTQ01000011.1"/>
</dbReference>
<organism evidence="4 5">
    <name type="scientific">Lutibacter oceani</name>
    <dbReference type="NCBI Taxonomy" id="1853311"/>
    <lineage>
        <taxon>Bacteria</taxon>
        <taxon>Pseudomonadati</taxon>
        <taxon>Bacteroidota</taxon>
        <taxon>Flavobacteriia</taxon>
        <taxon>Flavobacteriales</taxon>
        <taxon>Flavobacteriaceae</taxon>
        <taxon>Lutibacter</taxon>
    </lineage>
</organism>
<evidence type="ECO:0000256" key="2">
    <source>
        <dbReference type="ARBA" id="ARBA00014024"/>
    </source>
</evidence>
<reference evidence="4 5" key="1">
    <citation type="submission" date="2018-08" db="EMBL/GenBank/DDBJ databases">
        <title>Genomic Encyclopedia of Type Strains, Phase III (KMG-III): the genomes of soil and plant-associated and newly described type strains.</title>
        <authorList>
            <person name="Whitman W."/>
        </authorList>
    </citation>
    <scope>NUCLEOTIDE SEQUENCE [LARGE SCALE GENOMIC DNA]</scope>
    <source>
        <strain evidence="4 5">325-5</strain>
    </source>
</reference>
<keyword evidence="3" id="KW-0732">Signal</keyword>
<sequence length="239" mass="27280">MKKFKISILIFIILLNGMFVYAQENIKAKIITQTADNLIDIKGIAQNEDVTYKEGLSYLLFSLKKGIEGNYSKNSQSGEFSLNPNEEKELSKLKINVQKGEICKVFLFIKKNDELISKDSTIIQSAEAVEIKKDVNEGDIEINGLVIEDVKTKLGKDFYDYFYQKITTSGSKYNFIINISEKPSIGVGSKISIVIDDRTIFEFMTRPDDEYIQAAANEALRYIGMYSNQRKLIYKNKKI</sequence>
<gene>
    <name evidence="4" type="ORF">BX611_1906</name>
</gene>
<dbReference type="InterPro" id="IPR018900">
    <property type="entry name" value="Curli_CsgE"/>
</dbReference>
<dbReference type="Gene3D" id="2.60.40.2420">
    <property type="match status" value="1"/>
</dbReference>
<dbReference type="EMBL" id="QTTQ01000011">
    <property type="protein sequence ID" value="REE80266.1"/>
    <property type="molecule type" value="Genomic_DNA"/>
</dbReference>
<evidence type="ECO:0000313" key="4">
    <source>
        <dbReference type="EMBL" id="REE80266.1"/>
    </source>
</evidence>
<dbReference type="AlphaFoldDB" id="A0A3D9RT22"/>
<dbReference type="Proteomes" id="UP000256429">
    <property type="component" value="Unassembled WGS sequence"/>
</dbReference>
<evidence type="ECO:0000256" key="1">
    <source>
        <dbReference type="ARBA" id="ARBA00003989"/>
    </source>
</evidence>
<keyword evidence="5" id="KW-1185">Reference proteome</keyword>
<evidence type="ECO:0000313" key="5">
    <source>
        <dbReference type="Proteomes" id="UP000256429"/>
    </source>
</evidence>
<comment type="function">
    <text evidence="1">May be involved in the biogenesis of curli organelles.</text>
</comment>
<dbReference type="OrthoDB" id="1524955at2"/>
<proteinExistence type="predicted"/>
<dbReference type="Pfam" id="PF10627">
    <property type="entry name" value="CsgE"/>
    <property type="match status" value="1"/>
</dbReference>
<accession>A0A3D9RT22</accession>
<protein>
    <recommendedName>
        <fullName evidence="2">Curli production assembly/transport component CsgE</fullName>
    </recommendedName>
</protein>
<dbReference type="InterPro" id="IPR053722">
    <property type="entry name" value="Curli_assembly_CsgC/AgfC"/>
</dbReference>